<feature type="domain" description="Ig-like" evidence="15">
    <location>
        <begin position="455"/>
        <end position="569"/>
    </location>
</feature>
<dbReference type="PANTHER" id="PTHR10075:SF100">
    <property type="entry name" value="FASCICLIN-2"/>
    <property type="match status" value="1"/>
</dbReference>
<evidence type="ECO:0000256" key="2">
    <source>
        <dbReference type="ARBA" id="ARBA00022692"/>
    </source>
</evidence>
<dbReference type="SUPFAM" id="SSF48726">
    <property type="entry name" value="Immunoglobulin"/>
    <property type="match status" value="7"/>
</dbReference>
<keyword evidence="2 14" id="KW-0812">Transmembrane</keyword>
<feature type="compositionally biased region" description="Low complexity" evidence="13">
    <location>
        <begin position="256"/>
        <end position="274"/>
    </location>
</feature>
<keyword evidence="4" id="KW-0677">Repeat</keyword>
<dbReference type="FunFam" id="2.60.40.10:FF:000333">
    <property type="entry name" value="Down syndrome cell adhesion molecule"/>
    <property type="match status" value="1"/>
</dbReference>
<dbReference type="Proteomes" id="UP000790347">
    <property type="component" value="Unassembled WGS sequence"/>
</dbReference>
<dbReference type="InterPro" id="IPR003598">
    <property type="entry name" value="Ig_sub2"/>
</dbReference>
<feature type="transmembrane region" description="Helical" evidence="14">
    <location>
        <begin position="1583"/>
        <end position="1605"/>
    </location>
</feature>
<reference evidence="17" key="2">
    <citation type="journal article" date="2022" name="Res Sq">
        <title>Comparative Genomics Reveals Insights into the Divergent Evolution of Astigmatic Mites and Household Pest Adaptations.</title>
        <authorList>
            <person name="Xiong Q."/>
            <person name="Wan A.T.-Y."/>
            <person name="Liu X.-Y."/>
            <person name="Fung C.S.-H."/>
            <person name="Xiao X."/>
            <person name="Malainual N."/>
            <person name="Hou J."/>
            <person name="Wang L."/>
            <person name="Wang M."/>
            <person name="Yang K."/>
            <person name="Cui Y."/>
            <person name="Leung E."/>
            <person name="Nong W."/>
            <person name="Shin S.-K."/>
            <person name="Au S."/>
            <person name="Jeong K.Y."/>
            <person name="Chew F.T."/>
            <person name="Hui J."/>
            <person name="Leung T.F."/>
            <person name="Tungtrongchitr A."/>
            <person name="Zhong N."/>
            <person name="Liu Z."/>
            <person name="Tsui S."/>
        </authorList>
    </citation>
    <scope>NUCLEOTIDE SEQUENCE</scope>
    <source>
        <strain evidence="17">Derf</strain>
        <tissue evidence="17">Whole organism</tissue>
    </source>
</reference>
<keyword evidence="9 14" id="KW-0472">Membrane</keyword>
<evidence type="ECO:0000259" key="15">
    <source>
        <dbReference type="PROSITE" id="PS50835"/>
    </source>
</evidence>
<evidence type="ECO:0000256" key="12">
    <source>
        <dbReference type="ARBA" id="ARBA00034103"/>
    </source>
</evidence>
<dbReference type="Pfam" id="PF13927">
    <property type="entry name" value="Ig_3"/>
    <property type="match status" value="4"/>
</dbReference>
<keyword evidence="7 14" id="KW-1133">Transmembrane helix</keyword>
<keyword evidence="5" id="KW-0130">Cell adhesion</keyword>
<evidence type="ECO:0000256" key="4">
    <source>
        <dbReference type="ARBA" id="ARBA00022737"/>
    </source>
</evidence>
<feature type="domain" description="Ig-like" evidence="15">
    <location>
        <begin position="882"/>
        <end position="1003"/>
    </location>
</feature>
<dbReference type="GO" id="GO:0007411">
    <property type="term" value="P:axon guidance"/>
    <property type="evidence" value="ECO:0007669"/>
    <property type="project" value="TreeGrafter"/>
</dbReference>
<evidence type="ECO:0000256" key="10">
    <source>
        <dbReference type="ARBA" id="ARBA00023157"/>
    </source>
</evidence>
<keyword evidence="10" id="KW-1015">Disulfide bond</keyword>
<feature type="domain" description="Ig-like" evidence="15">
    <location>
        <begin position="687"/>
        <end position="771"/>
    </location>
</feature>
<feature type="domain" description="Ig-like" evidence="15">
    <location>
        <begin position="575"/>
        <end position="669"/>
    </location>
</feature>
<evidence type="ECO:0000313" key="18">
    <source>
        <dbReference type="Proteomes" id="UP000790347"/>
    </source>
</evidence>
<evidence type="ECO:0000313" key="17">
    <source>
        <dbReference type="EMBL" id="KAH9510591.1"/>
    </source>
</evidence>
<evidence type="ECO:0000259" key="16">
    <source>
        <dbReference type="PROSITE" id="PS50853"/>
    </source>
</evidence>
<dbReference type="SMART" id="SM00408">
    <property type="entry name" value="IGc2"/>
    <property type="match status" value="7"/>
</dbReference>
<feature type="domain" description="Fibronectin type-III" evidence="16">
    <location>
        <begin position="1340"/>
        <end position="1447"/>
    </location>
</feature>
<gene>
    <name evidence="17" type="ORF">DERF_009112</name>
</gene>
<feature type="compositionally biased region" description="Polar residues" evidence="13">
    <location>
        <begin position="1754"/>
        <end position="1769"/>
    </location>
</feature>
<evidence type="ECO:0000256" key="13">
    <source>
        <dbReference type="SAM" id="MobiDB-lite"/>
    </source>
</evidence>
<feature type="region of interest" description="Disordered" evidence="13">
    <location>
        <begin position="255"/>
        <end position="274"/>
    </location>
</feature>
<evidence type="ECO:0000256" key="11">
    <source>
        <dbReference type="ARBA" id="ARBA00023319"/>
    </source>
</evidence>
<evidence type="ECO:0000256" key="5">
    <source>
        <dbReference type="ARBA" id="ARBA00022889"/>
    </source>
</evidence>
<dbReference type="CDD" id="cd20956">
    <property type="entry name" value="IgI_4_Dscam"/>
    <property type="match status" value="1"/>
</dbReference>
<comment type="caution">
    <text evidence="17">The sequence shown here is derived from an EMBL/GenBank/DDBJ whole genome shotgun (WGS) entry which is preliminary data.</text>
</comment>
<keyword evidence="18" id="KW-1185">Reference proteome</keyword>
<feature type="domain" description="Ig-like" evidence="15">
    <location>
        <begin position="1007"/>
        <end position="1125"/>
    </location>
</feature>
<evidence type="ECO:0000256" key="1">
    <source>
        <dbReference type="ARBA" id="ARBA00004167"/>
    </source>
</evidence>
<dbReference type="InterPro" id="IPR036179">
    <property type="entry name" value="Ig-like_dom_sf"/>
</dbReference>
<dbReference type="GO" id="GO:0098632">
    <property type="term" value="F:cell-cell adhesion mediator activity"/>
    <property type="evidence" value="ECO:0007669"/>
    <property type="project" value="TreeGrafter"/>
</dbReference>
<keyword evidence="8" id="KW-0770">Synapse</keyword>
<dbReference type="InterPro" id="IPR003599">
    <property type="entry name" value="Ig_sub"/>
</dbReference>
<dbReference type="SMART" id="SM00060">
    <property type="entry name" value="FN3"/>
    <property type="match status" value="3"/>
</dbReference>
<keyword evidence="3" id="KW-0732">Signal</keyword>
<dbReference type="InterPro" id="IPR013106">
    <property type="entry name" value="Ig_V-set"/>
</dbReference>
<sequence length="1816" mass="203472">MAIIINHQSFDYLIILSFAFILFDDFCCLKISSIKSSPQSINANVQQQKRGPEFLIEPPGIITFINDTGTVITCSARGQPSPKIYWIYATIATENGIGGGSMMNHLIPVDGLQQIRHDSLASQLIYLPFKSNQYRQDVHSIRIRCIATNQFGSIQSHDIQIRASVRQPYDIQVYDDFVIKENTGILRCHIPSFIREHVRVTNWLRHRDDNGVVGGGNTAGDQIIISDLIKGGRYSIMPNGDLHVHYIQIDDNDRLSSSSSSSSSSSTSLQSSSSFSSSTTIKTAMFRCQTKHLLTGEIKQSANYGRLIVTDAQSRMPPKIIATIGYNNNNGGVSSPTNKNFGYNRKQKVIANFGDIIELPCLVQANPWPTFTWYRMNHNNKYSSITQPTKFNDPQHQSSSSLLTPILSGAKKIIQIDSSLFIHDVSLLDSGIYVCIANNSLGQDRIETELIVKAPLHVQIIPSIIKAIDGDTIEFNCTISTGSRNINIDDGNSLIDRIRWYHNTQLLTMMIPSTSSSTTILQENLDSRYRFLDHDHILQIRNVGREDKGMFQCIVSNEFESIQATGELSLVDDPPSFVSVFNIAEPLRPGKSLSLKCSAIGTPLPQIIWTLDGQTLQEHGRIRVGDYVSADNVVNSFVNITSLRSEDGGIYSCTASNDIHSISHSSRINVFGAASVRSMKNFTAIAGHNLQLHCPAAGYPIESIEWYKKSTNHMNDIHQSSINRLPQNHRQKTFPNGTLIIERIERGSDDGEYRCQVTSESNVASADTFIRVLVAPLINPFHSPPNLREGMRVMLTCSVVEGDPPLMIQFLKDGIPISMKQQQTTSALVENHHMKFDRTNDYSATLFIESVTNEDSGNYSCIVSNNAAIATYSIFMKVNVPPKWIIMPKDIEAIEGQNIAIDCSATGDSRVWWERAYEKSLSPPMHSKSTLLLMKNSGNHNISKQQQSPTMNHFRTVVSNSHIHTAENGSLIFRDIQYDDSGTYLCQANNGVGSGLSKVIKLKVHVPAYFKNKFSSQTVRHGESVEWSCEVNGEQTIDLQISKDRMILDFVPINNNEDNSLKSNSDTKILHSDNRYNLIRKLQNDHLVSYIIRIDQVDRRDSSLFTCVASNPYGKDEYNFQLIVQEPPEPPENLHALEIESRNAVIAWSQPYSGNSPIVAYHVEYRLWMDSSTSWSNVHHTSNQSTIVEHNTAAMMSKSLLPGTIYRKTLPGTETSINLRSLQPMSTYEIRVQAENQIGFGSFQLTPLKIMTKEEAPSGPPLNIRVFPISAHTLQISFQPPRLENQNGQILGYYVGYKARLNITDLRRATKYVIIVQAFNRIGPGPQSEEIVGETLINDPPRAPVLTSINVGYNSVELNWSIETMDDSFDGGLHVSSKFDVPEITGYYLYSKSPQGEWEERHINSEENSFKYNNLLCGNQYQFYVIAYNNIGKGNPSQAISVRTKGSVPIAPKDTENIDHAWIRLDQWLVNGCEIKYFLIKYRSKIDKEWLAISSKISPNEQRLVELIDLHPATWYILNMAAITDIGTTEQTYSFATLTIDGATLSPLDTPMLMQASSGIGYPSSSKTSTTMMTINPIQSMTILIPATCSVIVLTVIILVACFVIRIKRQQHFNHTLGDGATGGPDDEPNNSNVQILHSTNINHHHQGKEFNNDLPRYVHPIGTKNLDHCGLCDGNVGVKHLMKSEYNTHNNNRKEDIEMLDNGQNSSDPNYATLKNPIHLMRTQRTACIKSSKLRSTHHTMMMPMKSAIKNHNPNGFGLKNQTKNRISNNNNDNNHHQNDNNQNNNNNLIANTKPNISPMIWLLVSCWKLNLVIN</sequence>
<feature type="region of interest" description="Disordered" evidence="13">
    <location>
        <begin position="1754"/>
        <end position="1792"/>
    </location>
</feature>
<dbReference type="InterPro" id="IPR007110">
    <property type="entry name" value="Ig-like_dom"/>
</dbReference>
<dbReference type="GO" id="GO:0030424">
    <property type="term" value="C:axon"/>
    <property type="evidence" value="ECO:0007669"/>
    <property type="project" value="TreeGrafter"/>
</dbReference>
<dbReference type="Pfam" id="PF25059">
    <property type="entry name" value="FN3_DSCAM-DSCAML_C"/>
    <property type="match status" value="1"/>
</dbReference>
<dbReference type="EMBL" id="ASGP02000004">
    <property type="protein sequence ID" value="KAH9510591.1"/>
    <property type="molecule type" value="Genomic_DNA"/>
</dbReference>
<dbReference type="CDD" id="cd00063">
    <property type="entry name" value="FN3"/>
    <property type="match status" value="3"/>
</dbReference>
<evidence type="ECO:0000256" key="14">
    <source>
        <dbReference type="SAM" id="Phobius"/>
    </source>
</evidence>
<dbReference type="InterPro" id="IPR036116">
    <property type="entry name" value="FN3_sf"/>
</dbReference>
<feature type="domain" description="Ig-like" evidence="15">
    <location>
        <begin position="318"/>
        <end position="453"/>
    </location>
</feature>
<feature type="domain" description="Ig-like" evidence="15">
    <location>
        <begin position="776"/>
        <end position="873"/>
    </location>
</feature>
<dbReference type="InterPro" id="IPR056754">
    <property type="entry name" value="DSCAM/DSCAML_C"/>
</dbReference>
<reference evidence="17" key="1">
    <citation type="submission" date="2013-05" db="EMBL/GenBank/DDBJ databases">
        <authorList>
            <person name="Yim A.K.Y."/>
            <person name="Chan T.F."/>
            <person name="Ji K.M."/>
            <person name="Liu X.Y."/>
            <person name="Zhou J.W."/>
            <person name="Li R.Q."/>
            <person name="Yang K.Y."/>
            <person name="Li J."/>
            <person name="Li M."/>
            <person name="Law P.T.W."/>
            <person name="Wu Y.L."/>
            <person name="Cai Z.L."/>
            <person name="Qin H."/>
            <person name="Bao Y."/>
            <person name="Leung R.K.K."/>
            <person name="Ng P.K.S."/>
            <person name="Zou J."/>
            <person name="Zhong X.J."/>
            <person name="Ran P.X."/>
            <person name="Zhong N.S."/>
            <person name="Liu Z.G."/>
            <person name="Tsui S.K.W."/>
        </authorList>
    </citation>
    <scope>NUCLEOTIDE SEQUENCE</scope>
    <source>
        <strain evidence="17">Derf</strain>
        <tissue evidence="17">Whole organism</tissue>
    </source>
</reference>
<dbReference type="Pfam" id="PF07686">
    <property type="entry name" value="V-set"/>
    <property type="match status" value="1"/>
</dbReference>
<dbReference type="InterPro" id="IPR013783">
    <property type="entry name" value="Ig-like_fold"/>
</dbReference>
<evidence type="ECO:0000256" key="8">
    <source>
        <dbReference type="ARBA" id="ARBA00023018"/>
    </source>
</evidence>
<comment type="subcellular location">
    <subcellularLocation>
        <location evidence="1">Membrane</location>
        <topology evidence="1">Single-pass membrane protein</topology>
    </subcellularLocation>
    <subcellularLocation>
        <location evidence="12">Synapse</location>
    </subcellularLocation>
</comment>
<keyword evidence="11" id="KW-0393">Immunoglobulin domain</keyword>
<dbReference type="SMART" id="SM00409">
    <property type="entry name" value="IG"/>
    <property type="match status" value="7"/>
</dbReference>
<dbReference type="GO" id="GO:0070593">
    <property type="term" value="P:dendrite self-avoidance"/>
    <property type="evidence" value="ECO:0007669"/>
    <property type="project" value="TreeGrafter"/>
</dbReference>
<dbReference type="GO" id="GO:0005886">
    <property type="term" value="C:plasma membrane"/>
    <property type="evidence" value="ECO:0007669"/>
    <property type="project" value="TreeGrafter"/>
</dbReference>
<evidence type="ECO:0000256" key="9">
    <source>
        <dbReference type="ARBA" id="ARBA00023136"/>
    </source>
</evidence>
<evidence type="ECO:0000256" key="7">
    <source>
        <dbReference type="ARBA" id="ARBA00022989"/>
    </source>
</evidence>
<evidence type="ECO:0000256" key="6">
    <source>
        <dbReference type="ARBA" id="ARBA00022902"/>
    </source>
</evidence>
<organism evidence="17 18">
    <name type="scientific">Dermatophagoides farinae</name>
    <name type="common">American house dust mite</name>
    <dbReference type="NCBI Taxonomy" id="6954"/>
    <lineage>
        <taxon>Eukaryota</taxon>
        <taxon>Metazoa</taxon>
        <taxon>Ecdysozoa</taxon>
        <taxon>Arthropoda</taxon>
        <taxon>Chelicerata</taxon>
        <taxon>Arachnida</taxon>
        <taxon>Acari</taxon>
        <taxon>Acariformes</taxon>
        <taxon>Sarcoptiformes</taxon>
        <taxon>Astigmata</taxon>
        <taxon>Psoroptidia</taxon>
        <taxon>Analgoidea</taxon>
        <taxon>Pyroglyphidae</taxon>
        <taxon>Dermatophagoidinae</taxon>
        <taxon>Dermatophagoides</taxon>
    </lineage>
</organism>
<keyword evidence="6" id="KW-0524">Neurogenesis</keyword>
<dbReference type="PROSITE" id="PS50835">
    <property type="entry name" value="IG_LIKE"/>
    <property type="match status" value="7"/>
</dbReference>
<accession>A0A922L283</accession>
<dbReference type="FunFam" id="2.60.40.10:FF:000017">
    <property type="entry name" value="Down syndrome cell adhesion molecule b"/>
    <property type="match status" value="1"/>
</dbReference>
<dbReference type="InterPro" id="IPR003961">
    <property type="entry name" value="FN3_dom"/>
</dbReference>
<dbReference type="GO" id="GO:0007156">
    <property type="term" value="P:homophilic cell adhesion via plasma membrane adhesion molecules"/>
    <property type="evidence" value="ECO:0007669"/>
    <property type="project" value="TreeGrafter"/>
</dbReference>
<evidence type="ECO:0000256" key="3">
    <source>
        <dbReference type="ARBA" id="ARBA00022729"/>
    </source>
</evidence>
<dbReference type="PANTHER" id="PTHR10075">
    <property type="entry name" value="BASIGIN RELATED"/>
    <property type="match status" value="1"/>
</dbReference>
<dbReference type="GO" id="GO:0045202">
    <property type="term" value="C:synapse"/>
    <property type="evidence" value="ECO:0007669"/>
    <property type="project" value="UniProtKB-SubCell"/>
</dbReference>
<name>A0A922L283_DERFA</name>
<dbReference type="PROSITE" id="PS50853">
    <property type="entry name" value="FN3"/>
    <property type="match status" value="2"/>
</dbReference>
<dbReference type="SUPFAM" id="SSF49265">
    <property type="entry name" value="Fibronectin type III"/>
    <property type="match status" value="2"/>
</dbReference>
<dbReference type="Gene3D" id="2.60.40.10">
    <property type="entry name" value="Immunoglobulins"/>
    <property type="match status" value="13"/>
</dbReference>
<proteinExistence type="predicted"/>
<protein>
    <recommendedName>
        <fullName evidence="19">Down syndrome cell adhesion molecule-like protein Dscam2</fullName>
    </recommendedName>
</protein>
<evidence type="ECO:0008006" key="19">
    <source>
        <dbReference type="Google" id="ProtNLM"/>
    </source>
</evidence>
<feature type="domain" description="Fibronectin type-III" evidence="16">
    <location>
        <begin position="1130"/>
        <end position="1255"/>
    </location>
</feature>
<dbReference type="Pfam" id="PF00041">
    <property type="entry name" value="fn3"/>
    <property type="match status" value="3"/>
</dbReference>